<feature type="region of interest" description="Disordered" evidence="1">
    <location>
        <begin position="692"/>
        <end position="712"/>
    </location>
</feature>
<keyword evidence="3" id="KW-1185">Reference proteome</keyword>
<feature type="compositionally biased region" description="Polar residues" evidence="1">
    <location>
        <begin position="295"/>
        <end position="308"/>
    </location>
</feature>
<sequence>MTLRRRCDYNEGSTTKNTKKLTNHPFLRSPPTASFLPALTRYSPLNMSSTQFPSESPDGFMTITRRSPSLPLITSPGKILTAIATSGSVDDSIHSPCSGNRFASLEAIDEQASADPDVSTNKASNPPASVDSDATPPKTSAPASTSLTAPKGKKNRKAIPNHTEAPTTRVTRSHSTSTVDTSKAAEGEAARPADPAGVNTNTANSNRGKAKAKEITPPPAPSSPSPFEDDGSDEVPDHTQSPTPNDDTHNDEHFFSDAARGKHAGPLAPVNGTRSTDEKDEPLASTPRLREIPVTPSNQSTPKPSSARLTEPQLDAPPAKKLHGAGGQVEPTFVPHPEPRPRLTPPPAQHQSRTPIRVEEEVPVIRFPFGTFDGRPSRLPAMMHALPGDFPFITGRNIEVVLDGLDPFQAKAWRETPVDQNPLIATIADCKNLQQPQREAIIKRFVAGLFNISTSDLDLSSLICLRKPDGTPASSPISHLIRGIDSDLSAYHLSTTGQFTIAAGGQAVHISKLFSPIDGFLGVIANLTFKDDDSGTAECTNFIRNAIYYDNTIRNLVLTNIPEQATMTIDDFGQEIRLSPQQLFTSWTLTIVVHSLRMGAAAIPKSSDAMDMDDAEEELFTQQWLLYCQPICDSVAVHQALMKRIAKLNPIHPFRGQAQFSAAAFKPCYICFGNSHPVGLCPFPRLEGWQGPTVGTNKSEAPGTSGNSGRGEAEEALVVVVAAGEVTEEIVDR</sequence>
<evidence type="ECO:0000256" key="1">
    <source>
        <dbReference type="SAM" id="MobiDB-lite"/>
    </source>
</evidence>
<feature type="compositionally biased region" description="Low complexity" evidence="1">
    <location>
        <begin position="167"/>
        <end position="182"/>
    </location>
</feature>
<dbReference type="EMBL" id="JADNRY010000517">
    <property type="protein sequence ID" value="KAF9044695.1"/>
    <property type="molecule type" value="Genomic_DNA"/>
</dbReference>
<feature type="compositionally biased region" description="Polar residues" evidence="1">
    <location>
        <begin position="118"/>
        <end position="127"/>
    </location>
</feature>
<accession>A0A9P5TWW0</accession>
<feature type="region of interest" description="Disordered" evidence="1">
    <location>
        <begin position="1"/>
        <end position="26"/>
    </location>
</feature>
<gene>
    <name evidence="2" type="ORF">BDP27DRAFT_1455035</name>
</gene>
<dbReference type="Proteomes" id="UP000772434">
    <property type="component" value="Unassembled WGS sequence"/>
</dbReference>
<comment type="caution">
    <text evidence="2">The sequence shown here is derived from an EMBL/GenBank/DDBJ whole genome shotgun (WGS) entry which is preliminary data.</text>
</comment>
<dbReference type="AlphaFoldDB" id="A0A9P5TWW0"/>
<feature type="compositionally biased region" description="Polar residues" evidence="1">
    <location>
        <begin position="137"/>
        <end position="148"/>
    </location>
</feature>
<feature type="compositionally biased region" description="Polar residues" evidence="1">
    <location>
        <begin position="198"/>
        <end position="207"/>
    </location>
</feature>
<organism evidence="2 3">
    <name type="scientific">Rhodocollybia butyracea</name>
    <dbReference type="NCBI Taxonomy" id="206335"/>
    <lineage>
        <taxon>Eukaryota</taxon>
        <taxon>Fungi</taxon>
        <taxon>Dikarya</taxon>
        <taxon>Basidiomycota</taxon>
        <taxon>Agaricomycotina</taxon>
        <taxon>Agaricomycetes</taxon>
        <taxon>Agaricomycetidae</taxon>
        <taxon>Agaricales</taxon>
        <taxon>Marasmiineae</taxon>
        <taxon>Omphalotaceae</taxon>
        <taxon>Rhodocollybia</taxon>
    </lineage>
</organism>
<feature type="region of interest" description="Disordered" evidence="1">
    <location>
        <begin position="111"/>
        <end position="354"/>
    </location>
</feature>
<evidence type="ECO:0000313" key="3">
    <source>
        <dbReference type="Proteomes" id="UP000772434"/>
    </source>
</evidence>
<feature type="compositionally biased region" description="Basic and acidic residues" evidence="1">
    <location>
        <begin position="246"/>
        <end position="255"/>
    </location>
</feature>
<reference evidence="2" key="1">
    <citation type="submission" date="2020-11" db="EMBL/GenBank/DDBJ databases">
        <authorList>
            <consortium name="DOE Joint Genome Institute"/>
            <person name="Ahrendt S."/>
            <person name="Riley R."/>
            <person name="Andreopoulos W."/>
            <person name="Labutti K."/>
            <person name="Pangilinan J."/>
            <person name="Ruiz-Duenas F.J."/>
            <person name="Barrasa J.M."/>
            <person name="Sanchez-Garcia M."/>
            <person name="Camarero S."/>
            <person name="Miyauchi S."/>
            <person name="Serrano A."/>
            <person name="Linde D."/>
            <person name="Babiker R."/>
            <person name="Drula E."/>
            <person name="Ayuso-Fernandez I."/>
            <person name="Pacheco R."/>
            <person name="Padilla G."/>
            <person name="Ferreira P."/>
            <person name="Barriuso J."/>
            <person name="Kellner H."/>
            <person name="Castanera R."/>
            <person name="Alfaro M."/>
            <person name="Ramirez L."/>
            <person name="Pisabarro A.G."/>
            <person name="Kuo A."/>
            <person name="Tritt A."/>
            <person name="Lipzen A."/>
            <person name="He G."/>
            <person name="Yan M."/>
            <person name="Ng V."/>
            <person name="Cullen D."/>
            <person name="Martin F."/>
            <person name="Rosso M.-N."/>
            <person name="Henrissat B."/>
            <person name="Hibbett D."/>
            <person name="Martinez A.T."/>
            <person name="Grigoriev I.V."/>
        </authorList>
    </citation>
    <scope>NUCLEOTIDE SEQUENCE</scope>
    <source>
        <strain evidence="2">AH 40177</strain>
    </source>
</reference>
<feature type="compositionally biased region" description="Polar residues" evidence="1">
    <location>
        <begin position="693"/>
        <end position="707"/>
    </location>
</feature>
<proteinExistence type="predicted"/>
<evidence type="ECO:0000313" key="2">
    <source>
        <dbReference type="EMBL" id="KAF9044695.1"/>
    </source>
</evidence>
<name>A0A9P5TWW0_9AGAR</name>
<protein>
    <submittedName>
        <fullName evidence="2">Uncharacterized protein</fullName>
    </submittedName>
</protein>